<dbReference type="AlphaFoldDB" id="A2FWF7"/>
<sequence length="244" mass="27301">MFVPVASNLCRIVESDDESDSGEETTVIYQSSSTFASQVFTPTNIRDNSPSQLHKIAKAPIRRSQSAFIVPLTVVLDLDNTLICSSKEPSSSFDFNIAVPDGNGDIETVYVTKRPRLDGFLTKLCQISTPYLFSSGDKVYVDQVMSFIDPLGQIFSKVFYRESCKLATPGVYIKDLSVVGTYLPRTCLVDDQPESFGEQTENGVKITQFNGDPHDRELDTLLTILEKLRTFDDVRPILRRVNHK</sequence>
<organism evidence="2 3">
    <name type="scientific">Trichomonas vaginalis (strain ATCC PRA-98 / G3)</name>
    <dbReference type="NCBI Taxonomy" id="412133"/>
    <lineage>
        <taxon>Eukaryota</taxon>
        <taxon>Metamonada</taxon>
        <taxon>Parabasalia</taxon>
        <taxon>Trichomonadida</taxon>
        <taxon>Trichomonadidae</taxon>
        <taxon>Trichomonas</taxon>
    </lineage>
</organism>
<dbReference type="InParanoid" id="A2FWF7"/>
<dbReference type="InterPro" id="IPR004274">
    <property type="entry name" value="FCP1_dom"/>
</dbReference>
<dbReference type="PROSITE" id="PS50969">
    <property type="entry name" value="FCP1"/>
    <property type="match status" value="1"/>
</dbReference>
<dbReference type="OMA" id="NIAKMFG"/>
<feature type="domain" description="FCP1 homology" evidence="1">
    <location>
        <begin position="67"/>
        <end position="228"/>
    </location>
</feature>
<dbReference type="InterPro" id="IPR011948">
    <property type="entry name" value="Dullard_phosphatase"/>
</dbReference>
<keyword evidence="3" id="KW-1185">Reference proteome</keyword>
<dbReference type="VEuPathDB" id="TrichDB:TVAG_366640"/>
<dbReference type="KEGG" id="tva:4748446"/>
<dbReference type="InterPro" id="IPR036412">
    <property type="entry name" value="HAD-like_sf"/>
</dbReference>
<dbReference type="SUPFAM" id="SSF56784">
    <property type="entry name" value="HAD-like"/>
    <property type="match status" value="1"/>
</dbReference>
<dbReference type="Gene3D" id="3.40.50.1000">
    <property type="entry name" value="HAD superfamily/HAD-like"/>
    <property type="match status" value="1"/>
</dbReference>
<dbReference type="GO" id="GO:0004721">
    <property type="term" value="F:phosphoprotein phosphatase activity"/>
    <property type="evidence" value="ECO:0000318"/>
    <property type="project" value="GO_Central"/>
</dbReference>
<dbReference type="SMR" id="A2FWF7"/>
<evidence type="ECO:0000313" key="2">
    <source>
        <dbReference type="EMBL" id="EAX90756.1"/>
    </source>
</evidence>
<dbReference type="eggNOG" id="KOG1605">
    <property type="taxonomic scope" value="Eukaryota"/>
</dbReference>
<reference evidence="2" key="1">
    <citation type="submission" date="2006-10" db="EMBL/GenBank/DDBJ databases">
        <authorList>
            <person name="Amadeo P."/>
            <person name="Zhao Q."/>
            <person name="Wortman J."/>
            <person name="Fraser-Liggett C."/>
            <person name="Carlton J."/>
        </authorList>
    </citation>
    <scope>NUCLEOTIDE SEQUENCE</scope>
    <source>
        <strain evidence="2">G3</strain>
    </source>
</reference>
<dbReference type="RefSeq" id="XP_001303686.1">
    <property type="nucleotide sequence ID" value="XM_001303685.1"/>
</dbReference>
<reference evidence="2" key="2">
    <citation type="journal article" date="2007" name="Science">
        <title>Draft genome sequence of the sexually transmitted pathogen Trichomonas vaginalis.</title>
        <authorList>
            <person name="Carlton J.M."/>
            <person name="Hirt R.P."/>
            <person name="Silva J.C."/>
            <person name="Delcher A.L."/>
            <person name="Schatz M."/>
            <person name="Zhao Q."/>
            <person name="Wortman J.R."/>
            <person name="Bidwell S.L."/>
            <person name="Alsmark U.C.M."/>
            <person name="Besteiro S."/>
            <person name="Sicheritz-Ponten T."/>
            <person name="Noel C.J."/>
            <person name="Dacks J.B."/>
            <person name="Foster P.G."/>
            <person name="Simillion C."/>
            <person name="Van de Peer Y."/>
            <person name="Miranda-Saavedra D."/>
            <person name="Barton G.J."/>
            <person name="Westrop G.D."/>
            <person name="Mueller S."/>
            <person name="Dessi D."/>
            <person name="Fiori P.L."/>
            <person name="Ren Q."/>
            <person name="Paulsen I."/>
            <person name="Zhang H."/>
            <person name="Bastida-Corcuera F.D."/>
            <person name="Simoes-Barbosa A."/>
            <person name="Brown M.T."/>
            <person name="Hayes R.D."/>
            <person name="Mukherjee M."/>
            <person name="Okumura C.Y."/>
            <person name="Schneider R."/>
            <person name="Smith A.J."/>
            <person name="Vanacova S."/>
            <person name="Villalvazo M."/>
            <person name="Haas B.J."/>
            <person name="Pertea M."/>
            <person name="Feldblyum T.V."/>
            <person name="Utterback T.R."/>
            <person name="Shu C.L."/>
            <person name="Osoegawa K."/>
            <person name="de Jong P.J."/>
            <person name="Hrdy I."/>
            <person name="Horvathova L."/>
            <person name="Zubacova Z."/>
            <person name="Dolezal P."/>
            <person name="Malik S.B."/>
            <person name="Logsdon J.M. Jr."/>
            <person name="Henze K."/>
            <person name="Gupta A."/>
            <person name="Wang C.C."/>
            <person name="Dunne R.L."/>
            <person name="Upcroft J.A."/>
            <person name="Upcroft P."/>
            <person name="White O."/>
            <person name="Salzberg S.L."/>
            <person name="Tang P."/>
            <person name="Chiu C.-H."/>
            <person name="Lee Y.-S."/>
            <person name="Embley T.M."/>
            <person name="Coombs G.H."/>
            <person name="Mottram J.C."/>
            <person name="Tachezy J."/>
            <person name="Fraser-Liggett C.M."/>
            <person name="Johnson P.J."/>
        </authorList>
    </citation>
    <scope>NUCLEOTIDE SEQUENCE [LARGE SCALE GENOMIC DNA]</scope>
    <source>
        <strain evidence="2">G3</strain>
    </source>
</reference>
<dbReference type="VEuPathDB" id="TrichDB:TVAGG3_0482700"/>
<dbReference type="CDD" id="cd07521">
    <property type="entry name" value="HAD_FCP1-like"/>
    <property type="match status" value="1"/>
</dbReference>
<dbReference type="PANTHER" id="PTHR12210">
    <property type="entry name" value="DULLARD PROTEIN PHOSPHATASE"/>
    <property type="match status" value="1"/>
</dbReference>
<dbReference type="SMART" id="SM00577">
    <property type="entry name" value="CPDc"/>
    <property type="match status" value="1"/>
</dbReference>
<name>A2FWF7_TRIV3</name>
<dbReference type="FunFam" id="3.40.50.1000:FF:000200">
    <property type="entry name" value="NLI interacting factor-like phosphatase, putative"/>
    <property type="match status" value="1"/>
</dbReference>
<dbReference type="STRING" id="5722.A2FWF7"/>
<proteinExistence type="predicted"/>
<dbReference type="EMBL" id="DS114084">
    <property type="protein sequence ID" value="EAX90756.1"/>
    <property type="molecule type" value="Genomic_DNA"/>
</dbReference>
<dbReference type="Pfam" id="PF03031">
    <property type="entry name" value="NIF"/>
    <property type="match status" value="1"/>
</dbReference>
<gene>
    <name evidence="2" type="ORF">TVAG_366640</name>
</gene>
<protein>
    <submittedName>
        <fullName evidence="2">NLI interacting factor-like phosphatase family protein</fullName>
    </submittedName>
</protein>
<dbReference type="NCBIfam" id="TIGR02251">
    <property type="entry name" value="HIF-SF_euk"/>
    <property type="match status" value="1"/>
</dbReference>
<accession>A2FWF7</accession>
<dbReference type="InterPro" id="IPR023214">
    <property type="entry name" value="HAD_sf"/>
</dbReference>
<dbReference type="Proteomes" id="UP000001542">
    <property type="component" value="Unassembled WGS sequence"/>
</dbReference>
<evidence type="ECO:0000259" key="1">
    <source>
        <dbReference type="PROSITE" id="PS50969"/>
    </source>
</evidence>
<dbReference type="InterPro" id="IPR050365">
    <property type="entry name" value="TIM50"/>
</dbReference>
<dbReference type="OrthoDB" id="277011at2759"/>
<evidence type="ECO:0000313" key="3">
    <source>
        <dbReference type="Proteomes" id="UP000001542"/>
    </source>
</evidence>